<keyword evidence="1" id="KW-0812">Transmembrane</keyword>
<feature type="transmembrane region" description="Helical" evidence="1">
    <location>
        <begin position="104"/>
        <end position="123"/>
    </location>
</feature>
<evidence type="ECO:0000313" key="3">
    <source>
        <dbReference type="Proteomes" id="UP000316852"/>
    </source>
</evidence>
<feature type="transmembrane region" description="Helical" evidence="1">
    <location>
        <begin position="129"/>
        <end position="149"/>
    </location>
</feature>
<proteinExistence type="predicted"/>
<evidence type="ECO:0008006" key="4">
    <source>
        <dbReference type="Google" id="ProtNLM"/>
    </source>
</evidence>
<organism evidence="2 3">
    <name type="scientific">Eiseniibacteriota bacterium</name>
    <dbReference type="NCBI Taxonomy" id="2212470"/>
    <lineage>
        <taxon>Bacteria</taxon>
        <taxon>Candidatus Eiseniibacteriota</taxon>
    </lineage>
</organism>
<protein>
    <recommendedName>
        <fullName evidence="4">DUF1761 domain-containing protein</fullName>
    </recommendedName>
</protein>
<feature type="transmembrane region" description="Helical" evidence="1">
    <location>
        <begin position="6"/>
        <end position="29"/>
    </location>
</feature>
<gene>
    <name evidence="2" type="ORF">E6K76_10850</name>
</gene>
<dbReference type="Proteomes" id="UP000316852">
    <property type="component" value="Unassembled WGS sequence"/>
</dbReference>
<keyword evidence="1" id="KW-1133">Transmembrane helix</keyword>
<keyword evidence="1" id="KW-0472">Membrane</keyword>
<evidence type="ECO:0000256" key="1">
    <source>
        <dbReference type="SAM" id="Phobius"/>
    </source>
</evidence>
<dbReference type="AlphaFoldDB" id="A0A538T0T8"/>
<accession>A0A538T0T8</accession>
<feature type="transmembrane region" description="Helical" evidence="1">
    <location>
        <begin position="169"/>
        <end position="185"/>
    </location>
</feature>
<sequence length="186" mass="20536">MVSIPSLWLPVLLSAVVVFFASWLIHMLLPYHRSDFAKVPSEDEVQGALRKFNVPPGDYMIPHAGGPEGMKSPEFKEKIQKGPVVVMTVFGPGAVNMGTSLAQWFLYLVLVSVFAAYVTGRALAPGAPYLSVFRFAGCTAFIAYSIALWQNSIWYKQKWSTTIKSTLDGLVYGLLTAGVFGWLWPK</sequence>
<comment type="caution">
    <text evidence="2">The sequence shown here is derived from an EMBL/GenBank/DDBJ whole genome shotgun (WGS) entry which is preliminary data.</text>
</comment>
<reference evidence="2 3" key="1">
    <citation type="journal article" date="2019" name="Nat. Microbiol.">
        <title>Mediterranean grassland soil C-N compound turnover is dependent on rainfall and depth, and is mediated by genomically divergent microorganisms.</title>
        <authorList>
            <person name="Diamond S."/>
            <person name="Andeer P.F."/>
            <person name="Li Z."/>
            <person name="Crits-Christoph A."/>
            <person name="Burstein D."/>
            <person name="Anantharaman K."/>
            <person name="Lane K.R."/>
            <person name="Thomas B.C."/>
            <person name="Pan C."/>
            <person name="Northen T.R."/>
            <person name="Banfield J.F."/>
        </authorList>
    </citation>
    <scope>NUCLEOTIDE SEQUENCE [LARGE SCALE GENOMIC DNA]</scope>
    <source>
        <strain evidence="2">WS_6</strain>
    </source>
</reference>
<dbReference type="EMBL" id="VBOW01000067">
    <property type="protein sequence ID" value="TMQ57236.1"/>
    <property type="molecule type" value="Genomic_DNA"/>
</dbReference>
<evidence type="ECO:0000313" key="2">
    <source>
        <dbReference type="EMBL" id="TMQ57236.1"/>
    </source>
</evidence>
<name>A0A538T0T8_UNCEI</name>